<keyword evidence="4 7" id="KW-0812">Transmembrane</keyword>
<dbReference type="OrthoDB" id="293208at2157"/>
<keyword evidence="9" id="KW-1185">Reference proteome</keyword>
<gene>
    <name evidence="8" type="ORF">SAMN04487949_0337</name>
</gene>
<comment type="subcellular location">
    <subcellularLocation>
        <location evidence="1">Cell membrane</location>
        <topology evidence="1">Multi-pass membrane protein</topology>
    </subcellularLocation>
</comment>
<dbReference type="PANTHER" id="PTHR39087:SF2">
    <property type="entry name" value="UPF0104 MEMBRANE PROTEIN MJ1595"/>
    <property type="match status" value="1"/>
</dbReference>
<keyword evidence="5 7" id="KW-1133">Transmembrane helix</keyword>
<feature type="transmembrane region" description="Helical" evidence="7">
    <location>
        <begin position="7"/>
        <end position="25"/>
    </location>
</feature>
<feature type="transmembrane region" description="Helical" evidence="7">
    <location>
        <begin position="217"/>
        <end position="236"/>
    </location>
</feature>
<dbReference type="Proteomes" id="UP000199451">
    <property type="component" value="Unassembled WGS sequence"/>
</dbReference>
<feature type="transmembrane region" description="Helical" evidence="7">
    <location>
        <begin position="151"/>
        <end position="172"/>
    </location>
</feature>
<evidence type="ECO:0000256" key="7">
    <source>
        <dbReference type="SAM" id="Phobius"/>
    </source>
</evidence>
<name>A0A1G9PCS4_9EURY</name>
<evidence type="ECO:0000256" key="2">
    <source>
        <dbReference type="ARBA" id="ARBA00011061"/>
    </source>
</evidence>
<feature type="transmembrane region" description="Helical" evidence="7">
    <location>
        <begin position="179"/>
        <end position="197"/>
    </location>
</feature>
<dbReference type="InterPro" id="IPR022791">
    <property type="entry name" value="L-PG_synthase/AglD"/>
</dbReference>
<dbReference type="RefSeq" id="WP_089693436.1">
    <property type="nucleotide sequence ID" value="NZ_FNHL01000001.1"/>
</dbReference>
<reference evidence="9" key="1">
    <citation type="submission" date="2016-10" db="EMBL/GenBank/DDBJ databases">
        <authorList>
            <person name="Varghese N."/>
            <person name="Submissions S."/>
        </authorList>
    </citation>
    <scope>NUCLEOTIDE SEQUENCE [LARGE SCALE GENOMIC DNA]</scope>
    <source>
        <strain evidence="9">CGMCC 1.10119</strain>
    </source>
</reference>
<dbReference type="EMBL" id="FNHL01000001">
    <property type="protein sequence ID" value="SDL96662.1"/>
    <property type="molecule type" value="Genomic_DNA"/>
</dbReference>
<protein>
    <submittedName>
        <fullName evidence="8">Lysylphosphatidylglycerol synthase TM region</fullName>
    </submittedName>
</protein>
<organism evidence="8 9">
    <name type="scientific">Halogranum gelatinilyticum</name>
    <dbReference type="NCBI Taxonomy" id="660521"/>
    <lineage>
        <taxon>Archaea</taxon>
        <taxon>Methanobacteriati</taxon>
        <taxon>Methanobacteriota</taxon>
        <taxon>Stenosarchaea group</taxon>
        <taxon>Halobacteria</taxon>
        <taxon>Halobacteriales</taxon>
        <taxon>Haloferacaceae</taxon>
    </lineage>
</organism>
<evidence type="ECO:0000256" key="1">
    <source>
        <dbReference type="ARBA" id="ARBA00004651"/>
    </source>
</evidence>
<feature type="transmembrane region" description="Helical" evidence="7">
    <location>
        <begin position="285"/>
        <end position="307"/>
    </location>
</feature>
<evidence type="ECO:0000256" key="5">
    <source>
        <dbReference type="ARBA" id="ARBA00022989"/>
    </source>
</evidence>
<evidence type="ECO:0000256" key="6">
    <source>
        <dbReference type="ARBA" id="ARBA00023136"/>
    </source>
</evidence>
<keyword evidence="6 7" id="KW-0472">Membrane</keyword>
<evidence type="ECO:0000256" key="3">
    <source>
        <dbReference type="ARBA" id="ARBA00022475"/>
    </source>
</evidence>
<comment type="similarity">
    <text evidence="2">Belongs to the UPF0104 family.</text>
</comment>
<accession>A0A1G9PCS4</accession>
<feature type="transmembrane region" description="Helical" evidence="7">
    <location>
        <begin position="243"/>
        <end position="265"/>
    </location>
</feature>
<dbReference type="AlphaFoldDB" id="A0A1G9PCS4"/>
<feature type="transmembrane region" description="Helical" evidence="7">
    <location>
        <begin position="314"/>
        <end position="331"/>
    </location>
</feature>
<feature type="transmembrane region" description="Helical" evidence="7">
    <location>
        <begin position="125"/>
        <end position="145"/>
    </location>
</feature>
<proteinExistence type="inferred from homology"/>
<evidence type="ECO:0000313" key="9">
    <source>
        <dbReference type="Proteomes" id="UP000199451"/>
    </source>
</evidence>
<feature type="transmembrane region" description="Helical" evidence="7">
    <location>
        <begin position="37"/>
        <end position="62"/>
    </location>
</feature>
<sequence>MRRVIRFLVGALLGLGALVGYLAFVGVDSVVSRATAIAPWAAAAVLALVVAEGLADAIGVWASIRPLGRGLSAGQSVQFAMAGDFFDTLSPAGPVSSEPIMARFIGVTTETTYSEALGVRSVAKYVKSGAQLLVSTALGLLVLVGGTTPQYVLLTLGGAVVGLVVLGGLLLYSRSLLSRLFVVVLTPVVALVSSLYREEAHGRSVVVDAVERFWERIVQFRTAPELLVLVALGGVLEQLLTAAALWVALAGTGTTVALLPILVVIPLPQVASVVPIPGSIGAYDILLGGALVAMTGAPAAGAAAAVLVVRTMTLPFGLSVGGVCVAFLRGWRP</sequence>
<dbReference type="Pfam" id="PF03706">
    <property type="entry name" value="LPG_synthase_TM"/>
    <property type="match status" value="1"/>
</dbReference>
<evidence type="ECO:0000256" key="4">
    <source>
        <dbReference type="ARBA" id="ARBA00022692"/>
    </source>
</evidence>
<evidence type="ECO:0000313" key="8">
    <source>
        <dbReference type="EMBL" id="SDL96662.1"/>
    </source>
</evidence>
<dbReference type="PANTHER" id="PTHR39087">
    <property type="entry name" value="UPF0104 MEMBRANE PROTEIN MJ1595"/>
    <property type="match status" value="1"/>
</dbReference>
<dbReference type="GO" id="GO:0005886">
    <property type="term" value="C:plasma membrane"/>
    <property type="evidence" value="ECO:0007669"/>
    <property type="project" value="UniProtKB-SubCell"/>
</dbReference>
<keyword evidence="3" id="KW-1003">Cell membrane</keyword>